<dbReference type="STRING" id="158441.A0A226EJJ2"/>
<accession>A0A226EJJ2</accession>
<reference evidence="3 4" key="1">
    <citation type="submission" date="2015-12" db="EMBL/GenBank/DDBJ databases">
        <title>The genome of Folsomia candida.</title>
        <authorList>
            <person name="Faddeeva A."/>
            <person name="Derks M.F."/>
            <person name="Anvar Y."/>
            <person name="Smit S."/>
            <person name="Van Straalen N."/>
            <person name="Roelofs D."/>
        </authorList>
    </citation>
    <scope>NUCLEOTIDE SEQUENCE [LARGE SCALE GENOMIC DNA]</scope>
    <source>
        <strain evidence="3 4">VU population</strain>
        <tissue evidence="3">Whole body</tissue>
    </source>
</reference>
<dbReference type="Proteomes" id="UP000198287">
    <property type="component" value="Unassembled WGS sequence"/>
</dbReference>
<gene>
    <name evidence="3" type="ORF">Fcan01_08487</name>
</gene>
<feature type="compositionally biased region" description="Polar residues" evidence="1">
    <location>
        <begin position="446"/>
        <end position="456"/>
    </location>
</feature>
<proteinExistence type="predicted"/>
<dbReference type="AlphaFoldDB" id="A0A226EJJ2"/>
<evidence type="ECO:0000256" key="2">
    <source>
        <dbReference type="SAM" id="SignalP"/>
    </source>
</evidence>
<evidence type="ECO:0000313" key="3">
    <source>
        <dbReference type="EMBL" id="OXA57619.1"/>
    </source>
</evidence>
<feature type="region of interest" description="Disordered" evidence="1">
    <location>
        <begin position="310"/>
        <end position="337"/>
    </location>
</feature>
<dbReference type="EMBL" id="LNIX01000003">
    <property type="protein sequence ID" value="OXA57619.1"/>
    <property type="molecule type" value="Genomic_DNA"/>
</dbReference>
<feature type="compositionally biased region" description="Low complexity" evidence="1">
    <location>
        <begin position="410"/>
        <end position="444"/>
    </location>
</feature>
<keyword evidence="2" id="KW-0732">Signal</keyword>
<evidence type="ECO:0000313" key="4">
    <source>
        <dbReference type="Proteomes" id="UP000198287"/>
    </source>
</evidence>
<evidence type="ECO:0000256" key="1">
    <source>
        <dbReference type="SAM" id="MobiDB-lite"/>
    </source>
</evidence>
<name>A0A226EJJ2_FOLCA</name>
<comment type="caution">
    <text evidence="3">The sequence shown here is derived from an EMBL/GenBank/DDBJ whole genome shotgun (WGS) entry which is preliminary data.</text>
</comment>
<feature type="chain" id="PRO_5012262810" evidence="2">
    <location>
        <begin position="24"/>
        <end position="456"/>
    </location>
</feature>
<feature type="compositionally biased region" description="Pro residues" evidence="1">
    <location>
        <begin position="319"/>
        <end position="328"/>
    </location>
</feature>
<protein>
    <submittedName>
        <fullName evidence="3">Uncharacterized protein</fullName>
    </submittedName>
</protein>
<feature type="signal peptide" evidence="2">
    <location>
        <begin position="1"/>
        <end position="23"/>
    </location>
</feature>
<feature type="region of interest" description="Disordered" evidence="1">
    <location>
        <begin position="405"/>
        <end position="456"/>
    </location>
</feature>
<sequence length="456" mass="46688">MKSLIWTLLVVLAIGWSADDVQCRSIDASASPSSSAIPIDVEEQNTSSSIDAAVDVAAEILTVEVIGDAVDKTLESEVESQAKAKKEAIAQIMKLGETEAIKEIVDDAKRTTGGGLAPADQKAASEAVNSEIQIVKTISDTVDKSLESEVQSQANAKEQAIAQIMKLAETEAIKGILSDASKLGNMRPAPPTSNLNIPIPTLDFETGSGDNDNEISGTRDKRTVAQISRYATCLFTILVNPNCFSEIRSSGGGGGGVARAGGLFGGLLGGGAGGRSGSSRSSSRQEAYNRQLRQWMEYQKRQIAKLNATEGGNYTTPFPILPPSPPPPGDDEDTTQRPQGFIGRFIQWKLNLIPTLFRTARSLFSSILPFIQNLGGGGGGGGGGLAGLFAGLGGGGGGGGSFGGSGGSYGDSVSSYRPSSGSSSSSSSLGSGSSDSGSGSSGASAAETSTYRISLG</sequence>
<keyword evidence="4" id="KW-1185">Reference proteome</keyword>
<organism evidence="3 4">
    <name type="scientific">Folsomia candida</name>
    <name type="common">Springtail</name>
    <dbReference type="NCBI Taxonomy" id="158441"/>
    <lineage>
        <taxon>Eukaryota</taxon>
        <taxon>Metazoa</taxon>
        <taxon>Ecdysozoa</taxon>
        <taxon>Arthropoda</taxon>
        <taxon>Hexapoda</taxon>
        <taxon>Collembola</taxon>
        <taxon>Entomobryomorpha</taxon>
        <taxon>Isotomoidea</taxon>
        <taxon>Isotomidae</taxon>
        <taxon>Proisotominae</taxon>
        <taxon>Folsomia</taxon>
    </lineage>
</organism>